<gene>
    <name evidence="1" type="ORF">SAMN05216366_15310</name>
</gene>
<evidence type="ECO:0000313" key="2">
    <source>
        <dbReference type="Proteomes" id="UP000182412"/>
    </source>
</evidence>
<dbReference type="AlphaFoldDB" id="A0A1H0VFP6"/>
<dbReference type="Proteomes" id="UP000182412">
    <property type="component" value="Unassembled WGS sequence"/>
</dbReference>
<name>A0A1H0VFP6_SELRU</name>
<organism evidence="1 2">
    <name type="scientific">Selenomonas ruminantium</name>
    <dbReference type="NCBI Taxonomy" id="971"/>
    <lineage>
        <taxon>Bacteria</taxon>
        <taxon>Bacillati</taxon>
        <taxon>Bacillota</taxon>
        <taxon>Negativicutes</taxon>
        <taxon>Selenomonadales</taxon>
        <taxon>Selenomonadaceae</taxon>
        <taxon>Selenomonas</taxon>
    </lineage>
</organism>
<evidence type="ECO:0000313" key="1">
    <source>
        <dbReference type="EMBL" id="SDP77038.1"/>
    </source>
</evidence>
<proteinExistence type="predicted"/>
<sequence length="32" mass="4033">MNNKPWKFYDMVINGYYKEWQMLEDGDFARLE</sequence>
<dbReference type="EMBL" id="FNJQ01000053">
    <property type="protein sequence ID" value="SDP77038.1"/>
    <property type="molecule type" value="Genomic_DNA"/>
</dbReference>
<protein>
    <submittedName>
        <fullName evidence="1">Uncharacterized protein</fullName>
    </submittedName>
</protein>
<reference evidence="1 2" key="1">
    <citation type="submission" date="2016-10" db="EMBL/GenBank/DDBJ databases">
        <authorList>
            <person name="de Groot N.N."/>
        </authorList>
    </citation>
    <scope>NUCLEOTIDE SEQUENCE [LARGE SCALE GENOMIC DNA]</scope>
    <source>
        <strain evidence="1 2">S137</strain>
    </source>
</reference>
<accession>A0A1H0VFP6</accession>